<gene>
    <name evidence="2" type="ORF">ACFQ4G_17545</name>
</gene>
<dbReference type="GO" id="GO:0102208">
    <property type="term" value="F:2-polyprenyl-6-hydroxyphenol methylase activity"/>
    <property type="evidence" value="ECO:0007669"/>
    <property type="project" value="UniProtKB-EC"/>
</dbReference>
<protein>
    <submittedName>
        <fullName evidence="2">Class I SAM-dependent methyltransferase</fullName>
        <ecNumber evidence="2">2.1.1.222</ecNumber>
        <ecNumber evidence="2">2.1.1.64</ecNumber>
    </submittedName>
</protein>
<dbReference type="EC" id="2.1.1.222" evidence="2"/>
<name>A0ABW3X2P0_9HYPH</name>
<dbReference type="EC" id="2.1.1.64" evidence="2"/>
<dbReference type="GO" id="GO:0032259">
    <property type="term" value="P:methylation"/>
    <property type="evidence" value="ECO:0007669"/>
    <property type="project" value="UniProtKB-KW"/>
</dbReference>
<dbReference type="EMBL" id="JBHTND010000028">
    <property type="protein sequence ID" value="MFD1303380.1"/>
    <property type="molecule type" value="Genomic_DNA"/>
</dbReference>
<dbReference type="SUPFAM" id="SSF53335">
    <property type="entry name" value="S-adenosyl-L-methionine-dependent methyltransferases"/>
    <property type="match status" value="1"/>
</dbReference>
<dbReference type="Proteomes" id="UP001597176">
    <property type="component" value="Unassembled WGS sequence"/>
</dbReference>
<organism evidence="2 3">
    <name type="scientific">Methylobacterium marchantiae</name>
    <dbReference type="NCBI Taxonomy" id="600331"/>
    <lineage>
        <taxon>Bacteria</taxon>
        <taxon>Pseudomonadati</taxon>
        <taxon>Pseudomonadota</taxon>
        <taxon>Alphaproteobacteria</taxon>
        <taxon>Hyphomicrobiales</taxon>
        <taxon>Methylobacteriaceae</taxon>
        <taxon>Methylobacterium</taxon>
    </lineage>
</organism>
<keyword evidence="2" id="KW-0489">Methyltransferase</keyword>
<evidence type="ECO:0000313" key="2">
    <source>
        <dbReference type="EMBL" id="MFD1303380.1"/>
    </source>
</evidence>
<dbReference type="Pfam" id="PF08241">
    <property type="entry name" value="Methyltransf_11"/>
    <property type="match status" value="1"/>
</dbReference>
<sequence>MIPSLSTWHAFGRSDKSTVPGFDADRRVEGRSKFREARFRAHITPLIDSIIERNGTCLILDMGGDIGYWAGSIPNRNIKICLLNIEARERPSDSRFEVIQGDARNAPELPDDAFDLVHSNSLIEHVGRWSDMKRAASEIRRLSSAYYVQTPNFWFPIDPHSNLLCAHWLPGPVQRSIYSSKSRGFYKKPDGFDAAMALIDGTNMLDARQMTELFPDGELHRERFGPLTKSFVSIRR</sequence>
<evidence type="ECO:0000313" key="3">
    <source>
        <dbReference type="Proteomes" id="UP001597176"/>
    </source>
</evidence>
<dbReference type="InterPro" id="IPR029063">
    <property type="entry name" value="SAM-dependent_MTases_sf"/>
</dbReference>
<proteinExistence type="predicted"/>
<dbReference type="Gene3D" id="3.40.50.150">
    <property type="entry name" value="Vaccinia Virus protein VP39"/>
    <property type="match status" value="1"/>
</dbReference>
<dbReference type="CDD" id="cd02440">
    <property type="entry name" value="AdoMet_MTases"/>
    <property type="match status" value="1"/>
</dbReference>
<evidence type="ECO:0000259" key="1">
    <source>
        <dbReference type="Pfam" id="PF08241"/>
    </source>
</evidence>
<keyword evidence="2" id="KW-0808">Transferase</keyword>
<dbReference type="InterPro" id="IPR013216">
    <property type="entry name" value="Methyltransf_11"/>
</dbReference>
<comment type="caution">
    <text evidence="2">The sequence shown here is derived from an EMBL/GenBank/DDBJ whole genome shotgun (WGS) entry which is preliminary data.</text>
</comment>
<keyword evidence="3" id="KW-1185">Reference proteome</keyword>
<accession>A0ABW3X2P0</accession>
<feature type="domain" description="Methyltransferase type 11" evidence="1">
    <location>
        <begin position="87"/>
        <end position="142"/>
    </location>
</feature>
<dbReference type="RefSeq" id="WP_238208110.1">
    <property type="nucleotide sequence ID" value="NZ_JBHTND010000028.1"/>
</dbReference>
<dbReference type="GO" id="GO:0061542">
    <property type="term" value="F:3-demethylubiquinol 3-O-methyltransferase activity"/>
    <property type="evidence" value="ECO:0007669"/>
    <property type="project" value="UniProtKB-EC"/>
</dbReference>
<reference evidence="3" key="1">
    <citation type="journal article" date="2019" name="Int. J. Syst. Evol. Microbiol.">
        <title>The Global Catalogue of Microorganisms (GCM) 10K type strain sequencing project: providing services to taxonomists for standard genome sequencing and annotation.</title>
        <authorList>
            <consortium name="The Broad Institute Genomics Platform"/>
            <consortium name="The Broad Institute Genome Sequencing Center for Infectious Disease"/>
            <person name="Wu L."/>
            <person name="Ma J."/>
        </authorList>
    </citation>
    <scope>NUCLEOTIDE SEQUENCE [LARGE SCALE GENOMIC DNA]</scope>
    <source>
        <strain evidence="3">CCUG 56108</strain>
    </source>
</reference>